<dbReference type="Proteomes" id="UP001597322">
    <property type="component" value="Unassembled WGS sequence"/>
</dbReference>
<keyword evidence="3" id="KW-1185">Reference proteome</keyword>
<dbReference type="RefSeq" id="WP_377400127.1">
    <property type="nucleotide sequence ID" value="NZ_JBHUEQ010000016.1"/>
</dbReference>
<accession>A0ABW4M6D6</accession>
<dbReference type="Pfam" id="PF06527">
    <property type="entry name" value="TniQ"/>
    <property type="match status" value="1"/>
</dbReference>
<dbReference type="EMBL" id="JBHUEQ010000016">
    <property type="protein sequence ID" value="MFD1745781.1"/>
    <property type="molecule type" value="Genomic_DNA"/>
</dbReference>
<dbReference type="InterPro" id="IPR009492">
    <property type="entry name" value="TniQ"/>
</dbReference>
<reference evidence="3" key="1">
    <citation type="journal article" date="2019" name="Int. J. Syst. Evol. Microbiol.">
        <title>The Global Catalogue of Microorganisms (GCM) 10K type strain sequencing project: providing services to taxonomists for standard genome sequencing and annotation.</title>
        <authorList>
            <consortium name="The Broad Institute Genomics Platform"/>
            <consortium name="The Broad Institute Genome Sequencing Center for Infectious Disease"/>
            <person name="Wu L."/>
            <person name="Ma J."/>
        </authorList>
    </citation>
    <scope>NUCLEOTIDE SEQUENCE [LARGE SCALE GENOMIC DNA]</scope>
    <source>
        <strain evidence="3">CG52</strain>
    </source>
</reference>
<proteinExistence type="predicted"/>
<gene>
    <name evidence="2" type="ORF">ACFSE1_09940</name>
</gene>
<protein>
    <submittedName>
        <fullName evidence="2">TniQ family protein</fullName>
    </submittedName>
</protein>
<evidence type="ECO:0000259" key="1">
    <source>
        <dbReference type="Pfam" id="PF06527"/>
    </source>
</evidence>
<organism evidence="2 3">
    <name type="scientific">Rhizobium helianthi</name>
    <dbReference type="NCBI Taxonomy" id="1132695"/>
    <lineage>
        <taxon>Bacteria</taxon>
        <taxon>Pseudomonadati</taxon>
        <taxon>Pseudomonadota</taxon>
        <taxon>Alphaproteobacteria</taxon>
        <taxon>Hyphomicrobiales</taxon>
        <taxon>Rhizobiaceae</taxon>
        <taxon>Rhizobium/Agrobacterium group</taxon>
        <taxon>Rhizobium</taxon>
    </lineage>
</organism>
<sequence length="721" mass="81761">MLHDQFRAERIFSRWSVRPCFGEPTNAYFARLVYDGENCLPETFAKKTGVWVSRDRWEILLQSLLKLPLTEDERQGLERWSPVQSGHRHWALCGENISMTLVKPGARSCPECLKEAGYHRVWWDLNAFQTCPVHDCALQLNPNRHDRRWPFYGICKEKVSAPPELSPRGRKSLEGYILQRLGAVRPVARRPLLDGEPLDAVMSTCSVVGTFLDNRPTRRRPKMSSHHYEIGFQALGRDEDHLVGSFSGWLKTHYPREELRQIAMRKFGFIRHISRNRKPLKDLISTSQVKACARLGMLNPKLRSISGVDAPVLRSNLPTVLRVSIYSSNALLRRSGFDLQKGSGRLVEIPDGLVEELKREVARSVPMSEAARLLGCTETEAYLVSMKLAKSGWAGCIQVQKEQGIRRQYIEDELEKLLDVVRALPIDSESNETVGFSGRVVKSQVSKTRLMADVLLGRESAYVDPEVPGLSGLRFKKRRRGGKPAEIGQKKNDADSMIWSEFFAMTGVSSRGIQYLVEQGILEQHSKKGLMRKSADDFHARYINPIRYLRGQGVNQHSAVKGLESYSLEYAFPPHEIGSVLAVRKHFIKKMGALYVAPRRTTDLWPDLVEAGRRNCPSLMIPRTPGDGMFDIGPSSRLLSVKAILQNDGIWIGMQFIPSYRRMWKILCDNEAEIRASLRFLNFVGGDDLQTIYATVATLDDIDRVTADLGRLNIFFRNEAP</sequence>
<comment type="caution">
    <text evidence="2">The sequence shown here is derived from an EMBL/GenBank/DDBJ whole genome shotgun (WGS) entry which is preliminary data.</text>
</comment>
<feature type="domain" description="TniQ" evidence="1">
    <location>
        <begin position="78"/>
        <end position="138"/>
    </location>
</feature>
<name>A0ABW4M6D6_9HYPH</name>
<evidence type="ECO:0000313" key="2">
    <source>
        <dbReference type="EMBL" id="MFD1745781.1"/>
    </source>
</evidence>
<evidence type="ECO:0000313" key="3">
    <source>
        <dbReference type="Proteomes" id="UP001597322"/>
    </source>
</evidence>